<dbReference type="RefSeq" id="WP_344889345.1">
    <property type="nucleotide sequence ID" value="NZ_BAAAZP010000152.1"/>
</dbReference>
<evidence type="ECO:0000313" key="2">
    <source>
        <dbReference type="Proteomes" id="UP001500902"/>
    </source>
</evidence>
<gene>
    <name evidence="1" type="ORF">GCM10022224_075610</name>
</gene>
<dbReference type="EMBL" id="BAAAZP010000152">
    <property type="protein sequence ID" value="GAA3698484.1"/>
    <property type="molecule type" value="Genomic_DNA"/>
</dbReference>
<comment type="caution">
    <text evidence="1">The sequence shown here is derived from an EMBL/GenBank/DDBJ whole genome shotgun (WGS) entry which is preliminary data.</text>
</comment>
<reference evidence="2" key="1">
    <citation type="journal article" date="2019" name="Int. J. Syst. Evol. Microbiol.">
        <title>The Global Catalogue of Microorganisms (GCM) 10K type strain sequencing project: providing services to taxonomists for standard genome sequencing and annotation.</title>
        <authorList>
            <consortium name="The Broad Institute Genomics Platform"/>
            <consortium name="The Broad Institute Genome Sequencing Center for Infectious Disease"/>
            <person name="Wu L."/>
            <person name="Ma J."/>
        </authorList>
    </citation>
    <scope>NUCLEOTIDE SEQUENCE [LARGE SCALE GENOMIC DNA]</scope>
    <source>
        <strain evidence="2">JCM 16904</strain>
    </source>
</reference>
<keyword evidence="2" id="KW-1185">Reference proteome</keyword>
<dbReference type="Proteomes" id="UP001500902">
    <property type="component" value="Unassembled WGS sequence"/>
</dbReference>
<accession>A0ABP7D336</accession>
<protein>
    <submittedName>
        <fullName evidence="1">Uncharacterized protein</fullName>
    </submittedName>
</protein>
<sequence>MEHLIHCGKNTGLAGLPSWCIAAAIGCDLLTWFRLLCCEARPAIAEPSTLRYTLLHTGARLVRGRR</sequence>
<proteinExistence type="predicted"/>
<name>A0ABP7D336_9ACTN</name>
<organism evidence="1 2">
    <name type="scientific">Nonomuraea antimicrobica</name>
    <dbReference type="NCBI Taxonomy" id="561173"/>
    <lineage>
        <taxon>Bacteria</taxon>
        <taxon>Bacillati</taxon>
        <taxon>Actinomycetota</taxon>
        <taxon>Actinomycetes</taxon>
        <taxon>Streptosporangiales</taxon>
        <taxon>Streptosporangiaceae</taxon>
        <taxon>Nonomuraea</taxon>
    </lineage>
</organism>
<evidence type="ECO:0000313" key="1">
    <source>
        <dbReference type="EMBL" id="GAA3698484.1"/>
    </source>
</evidence>